<dbReference type="Proteomes" id="UP001057402">
    <property type="component" value="Chromosome 5"/>
</dbReference>
<evidence type="ECO:0000313" key="2">
    <source>
        <dbReference type="Proteomes" id="UP001057402"/>
    </source>
</evidence>
<reference evidence="2" key="1">
    <citation type="journal article" date="2023" name="Front. Plant Sci.">
        <title>Chromosomal-level genome assembly of Melastoma candidum provides insights into trichome evolution.</title>
        <authorList>
            <person name="Zhong Y."/>
            <person name="Wu W."/>
            <person name="Sun C."/>
            <person name="Zou P."/>
            <person name="Liu Y."/>
            <person name="Dai S."/>
            <person name="Zhou R."/>
        </authorList>
    </citation>
    <scope>NUCLEOTIDE SEQUENCE [LARGE SCALE GENOMIC DNA]</scope>
</reference>
<gene>
    <name evidence="1" type="ORF">MLD38_019181</name>
</gene>
<evidence type="ECO:0000313" key="1">
    <source>
        <dbReference type="EMBL" id="KAI4370883.1"/>
    </source>
</evidence>
<comment type="caution">
    <text evidence="1">The sequence shown here is derived from an EMBL/GenBank/DDBJ whole genome shotgun (WGS) entry which is preliminary data.</text>
</comment>
<protein>
    <submittedName>
        <fullName evidence="1">Uncharacterized protein</fullName>
    </submittedName>
</protein>
<name>A0ACB9QXA4_9MYRT</name>
<accession>A0ACB9QXA4</accession>
<sequence>MGSTPTSDPIPWQPPPYDAYRDCSLGICTIYCPQWCTLFFPPPPDPSGSGTYFSPLVVSVIVILASALLLVSYFTILKKTCGRRRQPRSNLARGDENHDRIENMSLRNAPPAGLEEPVIKLIAVWKYKKGEGVVQGTNCSVCLSEFRDDENLRLLPKCNHAFHLPCIDTWLKSHSNCPLCRANVAPSGNSSTMLELPPTVPVGSLPTDDNTGRVPTPAILNELVTAFRRRDHEVIVTVFGSDIPPSVDHVPSERHLGGGTSVGSRTNEVTESRQAVSTGEFTQPRS</sequence>
<dbReference type="EMBL" id="CM042884">
    <property type="protein sequence ID" value="KAI4370883.1"/>
    <property type="molecule type" value="Genomic_DNA"/>
</dbReference>
<organism evidence="1 2">
    <name type="scientific">Melastoma candidum</name>
    <dbReference type="NCBI Taxonomy" id="119954"/>
    <lineage>
        <taxon>Eukaryota</taxon>
        <taxon>Viridiplantae</taxon>
        <taxon>Streptophyta</taxon>
        <taxon>Embryophyta</taxon>
        <taxon>Tracheophyta</taxon>
        <taxon>Spermatophyta</taxon>
        <taxon>Magnoliopsida</taxon>
        <taxon>eudicotyledons</taxon>
        <taxon>Gunneridae</taxon>
        <taxon>Pentapetalae</taxon>
        <taxon>rosids</taxon>
        <taxon>malvids</taxon>
        <taxon>Myrtales</taxon>
        <taxon>Melastomataceae</taxon>
        <taxon>Melastomatoideae</taxon>
        <taxon>Melastomateae</taxon>
        <taxon>Melastoma</taxon>
    </lineage>
</organism>
<keyword evidence="2" id="KW-1185">Reference proteome</keyword>
<proteinExistence type="predicted"/>